<proteinExistence type="predicted"/>
<dbReference type="InterPro" id="IPR036280">
    <property type="entry name" value="Multihaem_cyt_sf"/>
</dbReference>
<accession>A0A9D5JW23</accession>
<reference evidence="3" key="1">
    <citation type="submission" date="2019-11" db="EMBL/GenBank/DDBJ databases">
        <title>Microbial mats filling the niche in hypersaline microbial mats.</title>
        <authorList>
            <person name="Wong H.L."/>
            <person name="Macleod F.I."/>
            <person name="White R.A. III"/>
            <person name="Burns B.P."/>
        </authorList>
    </citation>
    <scope>NUCLEOTIDE SEQUENCE</scope>
    <source>
        <strain evidence="3">Rbin_158</strain>
    </source>
</reference>
<comment type="caution">
    <text evidence="3">The sequence shown here is derived from an EMBL/GenBank/DDBJ whole genome shotgun (WGS) entry which is preliminary data.</text>
</comment>
<dbReference type="Pfam" id="PF14522">
    <property type="entry name" value="Cytochrome_C7"/>
    <property type="match status" value="1"/>
</dbReference>
<organism evidence="3 4">
    <name type="scientific">candidate division KSB3 bacterium</name>
    <dbReference type="NCBI Taxonomy" id="2044937"/>
    <lineage>
        <taxon>Bacteria</taxon>
        <taxon>candidate division KSB3</taxon>
    </lineage>
</organism>
<feature type="domain" description="Cytochrome c7-like" evidence="2">
    <location>
        <begin position="61"/>
        <end position="113"/>
    </location>
</feature>
<evidence type="ECO:0000313" key="4">
    <source>
        <dbReference type="Proteomes" id="UP000649604"/>
    </source>
</evidence>
<evidence type="ECO:0000256" key="1">
    <source>
        <dbReference type="SAM" id="SignalP"/>
    </source>
</evidence>
<feature type="non-terminal residue" evidence="3">
    <location>
        <position position="133"/>
    </location>
</feature>
<protein>
    <recommendedName>
        <fullName evidence="2">Cytochrome c7-like domain-containing protein</fullName>
    </recommendedName>
</protein>
<feature type="chain" id="PRO_5039247887" description="Cytochrome c7-like domain-containing protein" evidence="1">
    <location>
        <begin position="23"/>
        <end position="133"/>
    </location>
</feature>
<sequence>MRKINIVLLVGLGLLIPMLLHAQSQAPNPAETFPTSLHNTRVGKAHFYSKETGGFEQLTNVPMDDLQCMQCHPKTYADGTEVDVSQYEPSCKDCHDFSQGTAVSQEQCLKCHSRQAAEIMKMKLPDVHRDKGL</sequence>
<name>A0A9D5JW23_9BACT</name>
<evidence type="ECO:0000259" key="2">
    <source>
        <dbReference type="Pfam" id="PF14522"/>
    </source>
</evidence>
<evidence type="ECO:0000313" key="3">
    <source>
        <dbReference type="EMBL" id="MBD3325344.1"/>
    </source>
</evidence>
<dbReference type="InterPro" id="IPR029467">
    <property type="entry name" value="Cyt_c7-like"/>
</dbReference>
<dbReference type="AlphaFoldDB" id="A0A9D5JW23"/>
<dbReference type="Proteomes" id="UP000649604">
    <property type="component" value="Unassembled WGS sequence"/>
</dbReference>
<keyword evidence="1" id="KW-0732">Signal</keyword>
<dbReference type="Gene3D" id="3.90.10.10">
    <property type="entry name" value="Cytochrome C3"/>
    <property type="match status" value="1"/>
</dbReference>
<gene>
    <name evidence="3" type="ORF">GF339_12210</name>
</gene>
<dbReference type="EMBL" id="WJJP01000396">
    <property type="protein sequence ID" value="MBD3325344.1"/>
    <property type="molecule type" value="Genomic_DNA"/>
</dbReference>
<feature type="signal peptide" evidence="1">
    <location>
        <begin position="1"/>
        <end position="22"/>
    </location>
</feature>
<dbReference type="SUPFAM" id="SSF48695">
    <property type="entry name" value="Multiheme cytochromes"/>
    <property type="match status" value="1"/>
</dbReference>